<dbReference type="GO" id="GO:0032259">
    <property type="term" value="P:methylation"/>
    <property type="evidence" value="ECO:0007669"/>
    <property type="project" value="UniProtKB-KW"/>
</dbReference>
<comment type="caution">
    <text evidence="1">The sequence shown here is derived from an EMBL/GenBank/DDBJ whole genome shotgun (WGS) entry which is preliminary data.</text>
</comment>
<name>A0A2G4F0F2_9CYAN</name>
<keyword evidence="1" id="KW-0808">Transferase</keyword>
<dbReference type="EMBL" id="NXIB02000061">
    <property type="protein sequence ID" value="PHX55218.1"/>
    <property type="molecule type" value="Genomic_DNA"/>
</dbReference>
<dbReference type="AlphaFoldDB" id="A0A2G4F0F2"/>
<proteinExistence type="predicted"/>
<dbReference type="RefSeq" id="WP_096832241.1">
    <property type="nucleotide sequence ID" value="NZ_NXIB02000061.1"/>
</dbReference>
<gene>
    <name evidence="1" type="ORF">CP500_012025</name>
</gene>
<dbReference type="PANTHER" id="PTHR40036">
    <property type="entry name" value="MACROCIN O-METHYLTRANSFERASE"/>
    <property type="match status" value="1"/>
</dbReference>
<evidence type="ECO:0000313" key="1">
    <source>
        <dbReference type="EMBL" id="PHX55218.1"/>
    </source>
</evidence>
<dbReference type="Pfam" id="PF05711">
    <property type="entry name" value="TylF"/>
    <property type="match status" value="1"/>
</dbReference>
<protein>
    <submittedName>
        <fullName evidence="1">Methyltransferase</fullName>
    </submittedName>
</protein>
<dbReference type="InterPro" id="IPR029063">
    <property type="entry name" value="SAM-dependent_MTases_sf"/>
</dbReference>
<evidence type="ECO:0000313" key="2">
    <source>
        <dbReference type="Proteomes" id="UP000226442"/>
    </source>
</evidence>
<organism evidence="1 2">
    <name type="scientific">Tychonema bourrellyi FEM_GT703</name>
    <dbReference type="NCBI Taxonomy" id="2040638"/>
    <lineage>
        <taxon>Bacteria</taxon>
        <taxon>Bacillati</taxon>
        <taxon>Cyanobacteriota</taxon>
        <taxon>Cyanophyceae</taxon>
        <taxon>Oscillatoriophycideae</taxon>
        <taxon>Oscillatoriales</taxon>
        <taxon>Microcoleaceae</taxon>
        <taxon>Tychonema</taxon>
    </lineage>
</organism>
<dbReference type="InterPro" id="IPR008884">
    <property type="entry name" value="TylF_MeTrfase"/>
</dbReference>
<dbReference type="Gene3D" id="3.40.50.150">
    <property type="entry name" value="Vaccinia Virus protein VP39"/>
    <property type="match status" value="1"/>
</dbReference>
<keyword evidence="1" id="KW-0489">Methyltransferase</keyword>
<dbReference type="PANTHER" id="PTHR40036:SF1">
    <property type="entry name" value="MACROCIN O-METHYLTRANSFERASE"/>
    <property type="match status" value="1"/>
</dbReference>
<keyword evidence="2" id="KW-1185">Reference proteome</keyword>
<dbReference type="OrthoDB" id="460413at2"/>
<accession>A0A2G4F0F2</accession>
<dbReference type="GO" id="GO:0008168">
    <property type="term" value="F:methyltransferase activity"/>
    <property type="evidence" value="ECO:0007669"/>
    <property type="project" value="UniProtKB-KW"/>
</dbReference>
<sequence>MDNTFIATYFDWDHRTPRKRHRLANRVLNKFRLNGQVIPKTPGMASVEARMNIFHLASQTAAYKVDGDVVEVGCNAGESSIVIQKVLHEYAPEKQFHVFDSFEGLPELQGQDLKDGIYDKGSMTARLDAFKKNFFDVGLDLPHIHKGWFQDTVPSCLPDRISFAVVDCDLYTSTKYVLPHVYERLMPGAICLFGIYYDEKVFSRPYTAGPFKSPGVKRACDEFFEDKPEKVSVLYACEYSNGYFRKL</sequence>
<reference evidence="1" key="1">
    <citation type="submission" date="2017-10" db="EMBL/GenBank/DDBJ databases">
        <title>Draft genome sequence of the planktic cyanobacteria Tychonema bourrellyi isolated from alpine lentic freshwater.</title>
        <authorList>
            <person name="Tett A."/>
            <person name="Armanini F."/>
            <person name="Asnicar F."/>
            <person name="Boscaini A."/>
            <person name="Pasolli E."/>
            <person name="Zolfo M."/>
            <person name="Donati C."/>
            <person name="Salmaso N."/>
            <person name="Segata N."/>
        </authorList>
    </citation>
    <scope>NUCLEOTIDE SEQUENCE</scope>
    <source>
        <strain evidence="1">FEM_GT703</strain>
    </source>
</reference>
<dbReference type="SUPFAM" id="SSF53335">
    <property type="entry name" value="S-adenosyl-L-methionine-dependent methyltransferases"/>
    <property type="match status" value="1"/>
</dbReference>
<dbReference type="Proteomes" id="UP000226442">
    <property type="component" value="Unassembled WGS sequence"/>
</dbReference>